<dbReference type="OrthoDB" id="413313at2759"/>
<dbReference type="InterPro" id="IPR013946">
    <property type="entry name" value="NCA2-like"/>
</dbReference>
<dbReference type="Pfam" id="PF08637">
    <property type="entry name" value="NCA2"/>
    <property type="match status" value="1"/>
</dbReference>
<accession>A0A9W8H5E1</accession>
<comment type="caution">
    <text evidence="8">The sequence shown here is derived from an EMBL/GenBank/DDBJ whole genome shotgun (WGS) entry which is preliminary data.</text>
</comment>
<dbReference type="AlphaFoldDB" id="A0A9W8H5E1"/>
<feature type="compositionally biased region" description="Polar residues" evidence="7">
    <location>
        <begin position="31"/>
        <end position="46"/>
    </location>
</feature>
<evidence type="ECO:0000256" key="1">
    <source>
        <dbReference type="ARBA" id="ARBA00004225"/>
    </source>
</evidence>
<evidence type="ECO:0000313" key="8">
    <source>
        <dbReference type="EMBL" id="KAJ2756085.1"/>
    </source>
</evidence>
<feature type="coiled-coil region" evidence="6">
    <location>
        <begin position="272"/>
        <end position="299"/>
    </location>
</feature>
<feature type="compositionally biased region" description="Polar residues" evidence="7">
    <location>
        <begin position="78"/>
        <end position="89"/>
    </location>
</feature>
<evidence type="ECO:0000313" key="9">
    <source>
        <dbReference type="Proteomes" id="UP001140011"/>
    </source>
</evidence>
<dbReference type="Proteomes" id="UP001140011">
    <property type="component" value="Unassembled WGS sequence"/>
</dbReference>
<sequence length="688" mass="75808">MSFVSEHYGNVFRALTLSTMGSVSQYQEEQTVATTKATTDSDQATPESEHTMRDSADKRLAQRAFDLSTLVLAGSGVTNRLQQSPQRSPSAEGGKVDNAVNQENSGGVRPAVTGVRVVVAIPSLSSIIGDLHLVRSSLADNVGAKSLGQERAAELILMSAIAGIHAYTVGQLLDSALPLSIDMDYWNMQDDGALSLAIYFIQSLPQRLVSWGMRTVDALLNYAASTGTAKDSVLDQIRAAMTSRLLFPELCTDKGSRRHTRVPRTPESANILSLTRREIRHKQQQLADAQERLAEMIGSLSQVAAVGRSSRATPEALLQQVSDIVSALDYSDTATGATEQPPLSISKMVQSAEQLATLVQGISTRFNESIHMYCRPSLLARCWMPALVCVVGARSLALYVAGHRKDIEGWTIDAVAIVSNYVSQYIIAPLRSAYETIRYGTHTYSVMTEDSLRSDLRSLEDMVVGFTERFGSFDPALVRQRVESGDLSDVMRVYAREVQQPFRNAVFGDLVQAMLIQVQKVKVDVGQTMAALDKLLKSNELNFLLLSTVPATLSVYVAARWLFRRVAWWLGGSSRYTATSIQSTMRDIDRLLNIDEGECPTGDKDRNRLLASTQGRLVCLTHYLRHHAAALPNSASAGWLGTSGGWLRTLPYARSLFFQDIRDLESAQLTGLQKRHVVERMYRTFRFL</sequence>
<feature type="region of interest" description="Disordered" evidence="7">
    <location>
        <begin position="78"/>
        <end position="107"/>
    </location>
</feature>
<name>A0A9W8H5E1_9FUNG</name>
<comment type="subcellular location">
    <subcellularLocation>
        <location evidence="1">Mitochondrion membrane</location>
        <topology evidence="1">Multi-pass membrane protein</topology>
    </subcellularLocation>
</comment>
<evidence type="ECO:0000256" key="6">
    <source>
        <dbReference type="SAM" id="Coils"/>
    </source>
</evidence>
<keyword evidence="6" id="KW-0175">Coiled coil</keyword>
<organism evidence="8 9">
    <name type="scientific">Coemansia pectinata</name>
    <dbReference type="NCBI Taxonomy" id="1052879"/>
    <lineage>
        <taxon>Eukaryota</taxon>
        <taxon>Fungi</taxon>
        <taxon>Fungi incertae sedis</taxon>
        <taxon>Zoopagomycota</taxon>
        <taxon>Kickxellomycotina</taxon>
        <taxon>Kickxellomycetes</taxon>
        <taxon>Kickxellales</taxon>
        <taxon>Kickxellaceae</taxon>
        <taxon>Coemansia</taxon>
    </lineage>
</organism>
<evidence type="ECO:0000256" key="7">
    <source>
        <dbReference type="SAM" id="MobiDB-lite"/>
    </source>
</evidence>
<dbReference type="PANTHER" id="PTHR28234:SF1">
    <property type="entry name" value="NUCLEAR CONTROL OF ATPASE PROTEIN 2"/>
    <property type="match status" value="1"/>
</dbReference>
<evidence type="ECO:0000256" key="2">
    <source>
        <dbReference type="ARBA" id="ARBA00022692"/>
    </source>
</evidence>
<reference evidence="8" key="1">
    <citation type="submission" date="2022-07" db="EMBL/GenBank/DDBJ databases">
        <title>Phylogenomic reconstructions and comparative analyses of Kickxellomycotina fungi.</title>
        <authorList>
            <person name="Reynolds N.K."/>
            <person name="Stajich J.E."/>
            <person name="Barry K."/>
            <person name="Grigoriev I.V."/>
            <person name="Crous P."/>
            <person name="Smith M.E."/>
        </authorList>
    </citation>
    <scope>NUCLEOTIDE SEQUENCE</scope>
    <source>
        <strain evidence="8">BCRC 34297</strain>
    </source>
</reference>
<keyword evidence="4" id="KW-0496">Mitochondrion</keyword>
<gene>
    <name evidence="8" type="primary">NCA2</name>
    <name evidence="8" type="ORF">GGI19_001146</name>
</gene>
<keyword evidence="5" id="KW-0472">Membrane</keyword>
<protein>
    <submittedName>
        <fullName evidence="8">Nuclear control of ATPase protein 2</fullName>
    </submittedName>
</protein>
<feature type="compositionally biased region" description="Basic and acidic residues" evidence="7">
    <location>
        <begin position="47"/>
        <end position="56"/>
    </location>
</feature>
<evidence type="ECO:0000256" key="5">
    <source>
        <dbReference type="ARBA" id="ARBA00023136"/>
    </source>
</evidence>
<keyword evidence="9" id="KW-1185">Reference proteome</keyword>
<dbReference type="EMBL" id="JANBUH010000037">
    <property type="protein sequence ID" value="KAJ2756085.1"/>
    <property type="molecule type" value="Genomic_DNA"/>
</dbReference>
<keyword evidence="3" id="KW-1133">Transmembrane helix</keyword>
<dbReference type="PANTHER" id="PTHR28234">
    <property type="entry name" value="NUCLEAR CONTROL OF ATPASE PROTEIN 2"/>
    <property type="match status" value="1"/>
</dbReference>
<proteinExistence type="predicted"/>
<keyword evidence="2" id="KW-0812">Transmembrane</keyword>
<feature type="region of interest" description="Disordered" evidence="7">
    <location>
        <begin position="31"/>
        <end position="56"/>
    </location>
</feature>
<evidence type="ECO:0000256" key="4">
    <source>
        <dbReference type="ARBA" id="ARBA00023128"/>
    </source>
</evidence>
<dbReference type="GO" id="GO:0005741">
    <property type="term" value="C:mitochondrial outer membrane"/>
    <property type="evidence" value="ECO:0007669"/>
    <property type="project" value="TreeGrafter"/>
</dbReference>
<evidence type="ECO:0000256" key="3">
    <source>
        <dbReference type="ARBA" id="ARBA00022989"/>
    </source>
</evidence>